<evidence type="ECO:0000313" key="7">
    <source>
        <dbReference type="WBParaSite" id="jg10763"/>
    </source>
</evidence>
<comment type="subcellular location">
    <subcellularLocation>
        <location evidence="1">Cytoplasm</location>
    </subcellularLocation>
</comment>
<dbReference type="InterPro" id="IPR046982">
    <property type="entry name" value="BIN3/RVS161-like"/>
</dbReference>
<dbReference type="SMART" id="SM00326">
    <property type="entry name" value="SH3"/>
    <property type="match status" value="2"/>
</dbReference>
<dbReference type="AlphaFoldDB" id="A0A915CPL6"/>
<dbReference type="GO" id="GO:0015629">
    <property type="term" value="C:actin cytoskeleton"/>
    <property type="evidence" value="ECO:0007669"/>
    <property type="project" value="TreeGrafter"/>
</dbReference>
<dbReference type="GO" id="GO:0005737">
    <property type="term" value="C:cytoplasm"/>
    <property type="evidence" value="ECO:0007669"/>
    <property type="project" value="UniProtKB-SubCell"/>
</dbReference>
<dbReference type="PRINTS" id="PR00452">
    <property type="entry name" value="SH3DOMAIN"/>
</dbReference>
<evidence type="ECO:0000256" key="1">
    <source>
        <dbReference type="ARBA" id="ARBA00004496"/>
    </source>
</evidence>
<dbReference type="InterPro" id="IPR001452">
    <property type="entry name" value="SH3_domain"/>
</dbReference>
<dbReference type="PANTHER" id="PTHR47174:SF3">
    <property type="entry name" value="BRIDGING INTEGRATOR 3"/>
    <property type="match status" value="1"/>
</dbReference>
<evidence type="ECO:0000256" key="3">
    <source>
        <dbReference type="ARBA" id="ARBA00022490"/>
    </source>
</evidence>
<dbReference type="GO" id="GO:0051666">
    <property type="term" value="P:actin cortical patch localization"/>
    <property type="evidence" value="ECO:0007669"/>
    <property type="project" value="InterPro"/>
</dbReference>
<dbReference type="GO" id="GO:0006897">
    <property type="term" value="P:endocytosis"/>
    <property type="evidence" value="ECO:0007669"/>
    <property type="project" value="InterPro"/>
</dbReference>
<dbReference type="GO" id="GO:0097320">
    <property type="term" value="P:plasma membrane tubulation"/>
    <property type="evidence" value="ECO:0007669"/>
    <property type="project" value="TreeGrafter"/>
</dbReference>
<accession>A0A915CPL6</accession>
<feature type="domain" description="SH3" evidence="5">
    <location>
        <begin position="105"/>
        <end position="164"/>
    </location>
</feature>
<dbReference type="PRINTS" id="PR00499">
    <property type="entry name" value="P67PHOX"/>
</dbReference>
<evidence type="ECO:0000259" key="5">
    <source>
        <dbReference type="PROSITE" id="PS50002"/>
    </source>
</evidence>
<dbReference type="InterPro" id="IPR036028">
    <property type="entry name" value="SH3-like_dom_sf"/>
</dbReference>
<dbReference type="GO" id="GO:0008289">
    <property type="term" value="F:lipid binding"/>
    <property type="evidence" value="ECO:0007669"/>
    <property type="project" value="TreeGrafter"/>
</dbReference>
<dbReference type="PANTHER" id="PTHR47174">
    <property type="entry name" value="BRIDGING INTEGRATOR 3"/>
    <property type="match status" value="1"/>
</dbReference>
<sequence length="164" mass="17957">MGGLSFSTSDYSNFGQNKCTGQAIYDYDTGVDGDLKFKSGDLITITKRVNQDWLQGELSGRRGIFPFNYITTVSGDLTQLPATDQDQIPTEKPKSINERNQLLLGNLPTVTATFDYFSGVEGDLQFKAGDVIEVVNENQGNGWIMGKLGSKTGLVPLTYTNRPT</sequence>
<keyword evidence="2 4" id="KW-0728">SH3 domain</keyword>
<evidence type="ECO:0000256" key="2">
    <source>
        <dbReference type="ARBA" id="ARBA00022443"/>
    </source>
</evidence>
<evidence type="ECO:0000313" key="6">
    <source>
        <dbReference type="Proteomes" id="UP000887574"/>
    </source>
</evidence>
<name>A0A915CPL6_9BILA</name>
<dbReference type="CDD" id="cd00174">
    <property type="entry name" value="SH3"/>
    <property type="match status" value="1"/>
</dbReference>
<organism evidence="6 7">
    <name type="scientific">Ditylenchus dipsaci</name>
    <dbReference type="NCBI Taxonomy" id="166011"/>
    <lineage>
        <taxon>Eukaryota</taxon>
        <taxon>Metazoa</taxon>
        <taxon>Ecdysozoa</taxon>
        <taxon>Nematoda</taxon>
        <taxon>Chromadorea</taxon>
        <taxon>Rhabditida</taxon>
        <taxon>Tylenchina</taxon>
        <taxon>Tylenchomorpha</taxon>
        <taxon>Sphaerularioidea</taxon>
        <taxon>Anguinidae</taxon>
        <taxon>Anguininae</taxon>
        <taxon>Ditylenchus</taxon>
    </lineage>
</organism>
<keyword evidence="6" id="KW-1185">Reference proteome</keyword>
<feature type="domain" description="SH3" evidence="5">
    <location>
        <begin position="16"/>
        <end position="75"/>
    </location>
</feature>
<evidence type="ECO:0000256" key="4">
    <source>
        <dbReference type="PROSITE-ProRule" id="PRU00192"/>
    </source>
</evidence>
<dbReference type="Pfam" id="PF00018">
    <property type="entry name" value="SH3_1"/>
    <property type="match status" value="2"/>
</dbReference>
<protein>
    <submittedName>
        <fullName evidence="7">SH3 domain-containing protein</fullName>
    </submittedName>
</protein>
<proteinExistence type="predicted"/>
<dbReference type="Proteomes" id="UP000887574">
    <property type="component" value="Unplaced"/>
</dbReference>
<dbReference type="SUPFAM" id="SSF50044">
    <property type="entry name" value="SH3-domain"/>
    <property type="match status" value="2"/>
</dbReference>
<keyword evidence="3" id="KW-0963">Cytoplasm</keyword>
<dbReference type="WBParaSite" id="jg10763">
    <property type="protein sequence ID" value="jg10763"/>
    <property type="gene ID" value="jg10763"/>
</dbReference>
<dbReference type="Gene3D" id="2.30.30.40">
    <property type="entry name" value="SH3 Domains"/>
    <property type="match status" value="2"/>
</dbReference>
<dbReference type="PROSITE" id="PS50002">
    <property type="entry name" value="SH3"/>
    <property type="match status" value="2"/>
</dbReference>
<reference evidence="7" key="1">
    <citation type="submission" date="2022-11" db="UniProtKB">
        <authorList>
            <consortium name="WormBaseParasite"/>
        </authorList>
    </citation>
    <scope>IDENTIFICATION</scope>
</reference>